<dbReference type="RefSeq" id="XP_016900189.2">
    <property type="nucleotide sequence ID" value="XM_017044700.2"/>
</dbReference>
<dbReference type="RefSeq" id="XP_016900190.2">
    <property type="nucleotide sequence ID" value="XM_017044701.2"/>
</dbReference>
<feature type="compositionally biased region" description="Basic and acidic residues" evidence="1">
    <location>
        <begin position="1"/>
        <end position="11"/>
    </location>
</feature>
<feature type="compositionally biased region" description="Low complexity" evidence="1">
    <location>
        <begin position="94"/>
        <end position="109"/>
    </location>
</feature>
<dbReference type="AlphaFoldDB" id="A0A1S4DW26"/>
<sequence length="554" mass="60761">MAARGSRERSSHTTGQPDIIGLGSINSGGTGGKGVSLPPTKQLGFGSASSIDLLEISDLAQVGANVNRPEADTICLANPGRGIYQLQFKDDDSNVSSNCSSKSEKSSGSPCPTSVSQVSGLTHESGGNVLSPTQSPSLQTMDRMGGYDESYDPFRIPSAVFQRSSSVTPMEWSIASNESLFSIQVGNNSFSRDHVSMLSEFGKSGELTKSGKFKKADESFVFSQPPAVITSREAEMKSAEYEEGPKMADTIEYNIKDKGGSITDDDLSDRNLPPPAVSWNSSTKSRHSDKSQSSSDSFAFPIKKKCACPSCYRSNCSQAFCYCSWPRCYPTWSNCCCGNCSRTFSYCWNCSRRGFCCRIQTSKILADEEAQAASMPKDAKCQGTPVSSKSKSKCWFSCSSCCCSKWSCSCSSCFKWIFCWCFYCPKWKCSCSSCYKRSCSCPSCYKWRCSCSCFKWNCSSCSCSKWNCSSCSCSKWSCGSCFSCFKWSCLSCSCCKWSCGSCSSCCKWNSCTCSSCWTCSCCSNCHFRDCCHCRPCCCFRPHCHIYPSCHFCRC</sequence>
<dbReference type="eggNOG" id="ENOG502S25X">
    <property type="taxonomic scope" value="Eukaryota"/>
</dbReference>
<organism evidence="2 4">
    <name type="scientific">Cucumis melo</name>
    <name type="common">Muskmelon</name>
    <dbReference type="NCBI Taxonomy" id="3656"/>
    <lineage>
        <taxon>Eukaryota</taxon>
        <taxon>Viridiplantae</taxon>
        <taxon>Streptophyta</taxon>
        <taxon>Embryophyta</taxon>
        <taxon>Tracheophyta</taxon>
        <taxon>Spermatophyta</taxon>
        <taxon>Magnoliopsida</taxon>
        <taxon>eudicotyledons</taxon>
        <taxon>Gunneridae</taxon>
        <taxon>Pentapetalae</taxon>
        <taxon>rosids</taxon>
        <taxon>fabids</taxon>
        <taxon>Cucurbitales</taxon>
        <taxon>Cucurbitaceae</taxon>
        <taxon>Benincaseae</taxon>
        <taxon>Cucumis</taxon>
    </lineage>
</organism>
<feature type="compositionally biased region" description="Polar residues" evidence="1">
    <location>
        <begin position="128"/>
        <end position="140"/>
    </location>
</feature>
<protein>
    <submittedName>
        <fullName evidence="3 4">Uncharacterized protein LOC103489558 isoform X1</fullName>
    </submittedName>
</protein>
<dbReference type="KEGG" id="cmo:103489558"/>
<feature type="region of interest" description="Disordered" evidence="1">
    <location>
        <begin position="1"/>
        <end position="42"/>
    </location>
</feature>
<feature type="compositionally biased region" description="Polar residues" evidence="1">
    <location>
        <begin position="110"/>
        <end position="122"/>
    </location>
</feature>
<feature type="region of interest" description="Disordered" evidence="1">
    <location>
        <begin position="261"/>
        <end position="296"/>
    </location>
</feature>
<dbReference type="GeneID" id="103489558"/>
<feature type="region of interest" description="Disordered" evidence="1">
    <location>
        <begin position="94"/>
        <end position="145"/>
    </location>
</feature>
<evidence type="ECO:0000313" key="4">
    <source>
        <dbReference type="RefSeq" id="XP_016900189.2"/>
    </source>
</evidence>
<evidence type="ECO:0000256" key="1">
    <source>
        <dbReference type="SAM" id="MobiDB-lite"/>
    </source>
</evidence>
<name>A0A1S4DW26_CUCME</name>
<gene>
    <name evidence="3 4 5" type="primary">LOC103489558</name>
</gene>
<evidence type="ECO:0000313" key="2">
    <source>
        <dbReference type="Proteomes" id="UP001652600"/>
    </source>
</evidence>
<accession>A0A1S4DW26</accession>
<evidence type="ECO:0000313" key="3">
    <source>
        <dbReference type="RefSeq" id="XP_016900188.2"/>
    </source>
</evidence>
<evidence type="ECO:0000313" key="5">
    <source>
        <dbReference type="RefSeq" id="XP_016900190.2"/>
    </source>
</evidence>
<dbReference type="Proteomes" id="UP001652600">
    <property type="component" value="Chromosome 10"/>
</dbReference>
<proteinExistence type="predicted"/>
<reference evidence="3 4" key="1">
    <citation type="submission" date="2025-05" db="UniProtKB">
        <authorList>
            <consortium name="RefSeq"/>
        </authorList>
    </citation>
    <scope>IDENTIFICATION</scope>
    <source>
        <tissue evidence="3 4">Stem</tissue>
    </source>
</reference>
<keyword evidence="2" id="KW-1185">Reference proteome</keyword>
<dbReference type="RefSeq" id="XP_016900188.2">
    <property type="nucleotide sequence ID" value="XM_017044699.2"/>
</dbReference>